<comment type="caution">
    <text evidence="3">The sequence shown here is derived from an EMBL/GenBank/DDBJ whole genome shotgun (WGS) entry which is preliminary data.</text>
</comment>
<dbReference type="PANTHER" id="PTHR32305:SF15">
    <property type="entry name" value="PROTEIN RHSA-RELATED"/>
    <property type="match status" value="1"/>
</dbReference>
<dbReference type="SUPFAM" id="SSF51294">
    <property type="entry name" value="Hedgehog/intein (Hint) domain"/>
    <property type="match status" value="1"/>
</dbReference>
<feature type="region of interest" description="Disordered" evidence="1">
    <location>
        <begin position="2053"/>
        <end position="2088"/>
    </location>
</feature>
<dbReference type="Pfam" id="PF20148">
    <property type="entry name" value="DUF6531"/>
    <property type="match status" value="1"/>
</dbReference>
<dbReference type="NCBIfam" id="TIGR03696">
    <property type="entry name" value="Rhs_assc_core"/>
    <property type="match status" value="1"/>
</dbReference>
<feature type="compositionally biased region" description="Low complexity" evidence="1">
    <location>
        <begin position="146"/>
        <end position="158"/>
    </location>
</feature>
<dbReference type="InterPro" id="IPR006141">
    <property type="entry name" value="Intein_N"/>
</dbReference>
<dbReference type="Pfam" id="PF07591">
    <property type="entry name" value="PT-HINT"/>
    <property type="match status" value="1"/>
</dbReference>
<reference evidence="3 4" key="1">
    <citation type="submission" date="2019-07" db="EMBL/GenBank/DDBJ databases">
        <title>Genomic Encyclopedia of Archaeal and Bacterial Type Strains, Phase II (KMG-II): from individual species to whole genera.</title>
        <authorList>
            <person name="Goeker M."/>
        </authorList>
    </citation>
    <scope>NUCLEOTIDE SEQUENCE [LARGE SCALE GENOMIC DNA]</scope>
    <source>
        <strain evidence="3 4">DSM 17527</strain>
    </source>
</reference>
<evidence type="ECO:0000313" key="3">
    <source>
        <dbReference type="EMBL" id="TYP71644.1"/>
    </source>
</evidence>
<dbReference type="PROSITE" id="PS50817">
    <property type="entry name" value="INTEIN_N_TER"/>
    <property type="match status" value="1"/>
</dbReference>
<dbReference type="InterPro" id="IPR022385">
    <property type="entry name" value="Rhs_assc_core"/>
</dbReference>
<dbReference type="RefSeq" id="WP_170251877.1">
    <property type="nucleotide sequence ID" value="NZ_VNHU01000008.1"/>
</dbReference>
<dbReference type="SMART" id="SM00306">
    <property type="entry name" value="HintN"/>
    <property type="match status" value="1"/>
</dbReference>
<feature type="compositionally biased region" description="Basic and acidic residues" evidence="1">
    <location>
        <begin position="2065"/>
        <end position="2078"/>
    </location>
</feature>
<dbReference type="CDD" id="cd00081">
    <property type="entry name" value="Hint"/>
    <property type="match status" value="1"/>
</dbReference>
<dbReference type="PANTHER" id="PTHR32305">
    <property type="match status" value="1"/>
</dbReference>
<dbReference type="Gene3D" id="2.180.10.10">
    <property type="entry name" value="RHS repeat-associated core"/>
    <property type="match status" value="4"/>
</dbReference>
<protein>
    <submittedName>
        <fullName evidence="3">RHS repeat-associated protein</fullName>
    </submittedName>
</protein>
<keyword evidence="4" id="KW-1185">Reference proteome</keyword>
<dbReference type="EMBL" id="VNHU01000008">
    <property type="protein sequence ID" value="TYP71644.1"/>
    <property type="molecule type" value="Genomic_DNA"/>
</dbReference>
<feature type="compositionally biased region" description="Polar residues" evidence="1">
    <location>
        <begin position="1976"/>
        <end position="1985"/>
    </location>
</feature>
<dbReference type="Proteomes" id="UP000324376">
    <property type="component" value="Unassembled WGS sequence"/>
</dbReference>
<proteinExistence type="predicted"/>
<evidence type="ECO:0000259" key="2">
    <source>
        <dbReference type="SMART" id="SM00306"/>
    </source>
</evidence>
<dbReference type="Gene3D" id="2.170.16.10">
    <property type="entry name" value="Hedgehog/Intein (Hint) domain"/>
    <property type="match status" value="1"/>
</dbReference>
<dbReference type="InterPro" id="IPR003587">
    <property type="entry name" value="Hint_dom_N"/>
</dbReference>
<feature type="compositionally biased region" description="Low complexity" evidence="1">
    <location>
        <begin position="1955"/>
        <end position="1966"/>
    </location>
</feature>
<dbReference type="GO" id="GO:0016539">
    <property type="term" value="P:intein-mediated protein splicing"/>
    <property type="evidence" value="ECO:0007669"/>
    <property type="project" value="InterPro"/>
</dbReference>
<evidence type="ECO:0000256" key="1">
    <source>
        <dbReference type="SAM" id="MobiDB-lite"/>
    </source>
</evidence>
<sequence>MKKEEPKPTDPNSLLQVYQPLKELRFQLTTTGKIPHKEGIRVMANLKNKEVAHDELILNQVRIVADDIIEVHIGFKNLYLGPDHITGDLRVEIFTEAKLLATFEPPISNVFHPEGVTPELPSRGGEPEISSGIGRTRERGTPNDLTTITTVPVPQITEEPGDDGGDDPRDTPPPEIYGEELSPPAIPPFMGACEDPMVVEEVETTTSETSFAVGDPVYVHNGEFVRNEQDFYVGGIGPAIRLVRTYRSRVQGQSIIGHGWSINWEKTLIDLSAFGGSGYLYKNGFGRTDSFNANGQPNTPGYYAEVSQNSAGSNELLQADGGKLVFDSAGQYREIKDRMGNGLDFNYNNNGQLISVQDGAYKVVKLSYNSDGLLSNLVDWTGREIIYGYYDGNEMGGSRYDLKSVTATSRNLTNYPAGITTVYTYDYNSIDPNQIHNLISITRPLALNSLAIDPMQPFSLNHVNDLRDKADVFNQYDQKNRVLKQRFGKGMYYFEYLANGTETIVTDRAIETGMSEGQKTYFKYLGNQPLALEQINGLGHAILKLEHNDTAFSESTAYVMPSGKRVEFTYDRLNPNPKRRGDLLTIEWFGSQPDQWIKSSQTLNEQGQVLSIVEPRGYEPGADPNRYTTSIFYDTKGNPTLIVFPPISHYDGRGQIINSSPRPRQYANYNTKGQLTKMIEVDGVVKEYIYYPAGDSREGLLKMTKLTAVDGSKSLEVLFELDDLGRPVQVTQTNGAVTTATYDVFNQIVSTKDPIGADRNYAYDQNGNLLEVKLQNLEPDGQGAYRQGSPEWFVESAVYDDYDRIITIIRGSSDLLDATNTNKFTYDGADRLVTLSSDAGTVTRHDYGPRSLVSRTIFAEGTVDESEVRVINNMNGQISKIIDAEGHIATHHYDWLGRLIAIDDPLAAGASQGPSTYLEYDASSHVIRTYRLDRNGIVIKDIRRTYDERGHLAFEEDQLAGTLALITYNDISKNIRTAVYDQTSYTVLKEIRRVFNLNHFGEAIWAVDGEGNKIEYFYDQFLRLASVERIGSNGQFKISTEYTYDIKNRVLGVEVVSGDGQIRRSSSILLDSRNLMTASVDAKGQVVEMRYNGLGQLVALDRFVHPSAIQHETFTYTKDGYLEKLTDGGGNFTLFEYNRKGARTKATAYDGSVAHFIHKTDFDKRGLPISVLDGRGNQVTNQFDEMGRLIQRDILLAPGVGGPTFERFTYDDMNQLLRAENDFSSFSQSFNVQGLIESELQAFQIGSQSGTKSIRREFNLAGDQTEIEYPGGRILKYDYDMVGHPTSVREGSFQIAKFNYLAPNMFFRKVYGNGTQTTCIYDGLANMKTVHSDGPGGQMHPAYNYQYDSLGNVLSEIETSKNLEDAYHYDALNQLTSVELSKNLISGTSGTLIHYEYDWAGNFFKVERASQATLYSSNGINQYTAVGPQGQQKPFIWDKDFNLTESPGRKLYYDYGRCLIKAEVGQRVFEFTYDAVRRLIHKSISEPGQVTKETHYYYDDDRVIETEGDNAATYVYGEGLDELISYKYGGSDYYIHQKRLWHVSHITDDQGNVVEFYKYDPHGKRTVFDGQGNQIRETAVGNLIGFTGRWLEHELRLYYFRARWYDVELGRFTTPDPDGWVDGLNVYRYARNNPSTFFDPYGTTAAEFLSGIKDGFKEKFLGGFWDTLETMADIVMNIGDYVNTFKTMLKALTDPNAMKNVWGAVKEAVESELSDAWSMVEGAINALKGEASHFAGKQLGKALGFLASKLIRGGGSIALFFAKIGKKVKNLLKKAKCKVSRATGMGPGCFLDGTLVVLRDELKRIEDIKIGDEVLSCNEETGEEGYKKVVRLYRGHTSKVVNLEIIPHLTEQLNKEQGAAYNEQVAVRDKQIIRCTEGHPYWVADRGWEKALNLSEGDILVNPNGNESIVLNVNLCEEKAYHYNFEVADWHTYFVSDKYVENSLWVHNQQTCSVGGSSASGGSLSPDSPPAPITTKRGNVNTSTRKAIGGKKGDGDDARHMISDRSIRTMQETALGSQPTRGGQAYLLAMVGHPPKSLSDKDINRATRKWQQQMTNNQENLWMGDRSKNRSIGADRDFPPGTTPGNRK</sequence>
<accession>A0A5S5BXA7</accession>
<feature type="domain" description="Hint" evidence="2">
    <location>
        <begin position="1787"/>
        <end position="1904"/>
    </location>
</feature>
<dbReference type="InterPro" id="IPR045351">
    <property type="entry name" value="DUF6531"/>
</dbReference>
<gene>
    <name evidence="3" type="ORF">BD809_10854</name>
</gene>
<name>A0A5S5BXA7_9FLAO</name>
<evidence type="ECO:0000313" key="4">
    <source>
        <dbReference type="Proteomes" id="UP000324376"/>
    </source>
</evidence>
<feature type="region of interest" description="Disordered" evidence="1">
    <location>
        <begin position="1955"/>
        <end position="1999"/>
    </location>
</feature>
<organism evidence="3 4">
    <name type="scientific">Aquimarina intermedia</name>
    <dbReference type="NCBI Taxonomy" id="350814"/>
    <lineage>
        <taxon>Bacteria</taxon>
        <taxon>Pseudomonadati</taxon>
        <taxon>Bacteroidota</taxon>
        <taxon>Flavobacteriia</taxon>
        <taxon>Flavobacteriales</taxon>
        <taxon>Flavobacteriaceae</taxon>
        <taxon>Aquimarina</taxon>
    </lineage>
</organism>
<feature type="region of interest" description="Disordered" evidence="1">
    <location>
        <begin position="112"/>
        <end position="185"/>
    </location>
</feature>
<dbReference type="InterPro" id="IPR050708">
    <property type="entry name" value="T6SS_VgrG/RHS"/>
</dbReference>
<dbReference type="InterPro" id="IPR036844">
    <property type="entry name" value="Hint_dom_sf"/>
</dbReference>